<sequence length="380" mass="40011">MTYRPWRALLATAAVAASISACSFGPPPPDETGEPPNLPTPSTSAEAPDQSVVASVVAQDLHTPWGIDFLPDGSALVTERESARILRVSPSPDGESAYTTEELQVVDEAEPAGEGGLMGIAVSPDYQDDGTVYIFYTAAEDNRIAKLTLGEEPDPIVTGIPKSTNHNGGQLSFGPDGMLYATTGDAGDAEAAQDRDSLAGKILRMTPDGEVPDDNPFDDSLVYTLGHRNSEGLAWNADGELFATEFGADSADEVNRIEAGENYGWPEVEGTGGDDEFVDPVVTWDPAEASCAGASFADSVLVTACLRGERLWTIEFTENGTTVGEPTASLTGELGRLRAVAEAPDGTLWISTSNREKDQPRDGDDQIIRIVAGGSTEGQT</sequence>
<dbReference type="Proteomes" id="UP000321617">
    <property type="component" value="Unassembled WGS sequence"/>
</dbReference>
<dbReference type="InterPro" id="IPR012938">
    <property type="entry name" value="Glc/Sorbosone_DH"/>
</dbReference>
<evidence type="ECO:0000313" key="5">
    <source>
        <dbReference type="Proteomes" id="UP000321617"/>
    </source>
</evidence>
<evidence type="ECO:0000256" key="2">
    <source>
        <dbReference type="SAM" id="SignalP"/>
    </source>
</evidence>
<dbReference type="PANTHER" id="PTHR19328">
    <property type="entry name" value="HEDGEHOG-INTERACTING PROTEIN"/>
    <property type="match status" value="1"/>
</dbReference>
<feature type="region of interest" description="Disordered" evidence="1">
    <location>
        <begin position="22"/>
        <end position="49"/>
    </location>
</feature>
<keyword evidence="2" id="KW-0732">Signal</keyword>
<dbReference type="InterPro" id="IPR011041">
    <property type="entry name" value="Quinoprot_gluc/sorb_DH_b-prop"/>
</dbReference>
<comment type="caution">
    <text evidence="4">The sequence shown here is derived from an EMBL/GenBank/DDBJ whole genome shotgun (WGS) entry which is preliminary data.</text>
</comment>
<evidence type="ECO:0000313" key="4">
    <source>
        <dbReference type="EMBL" id="TWJ07995.1"/>
    </source>
</evidence>
<evidence type="ECO:0000256" key="1">
    <source>
        <dbReference type="SAM" id="MobiDB-lite"/>
    </source>
</evidence>
<gene>
    <name evidence="4" type="ORF">LX16_4778</name>
</gene>
<organism evidence="4 5">
    <name type="scientific">Stackebrandtia albiflava</name>
    <dbReference type="NCBI Taxonomy" id="406432"/>
    <lineage>
        <taxon>Bacteria</taxon>
        <taxon>Bacillati</taxon>
        <taxon>Actinomycetota</taxon>
        <taxon>Actinomycetes</taxon>
        <taxon>Glycomycetales</taxon>
        <taxon>Glycomycetaceae</taxon>
        <taxon>Stackebrandtia</taxon>
    </lineage>
</organism>
<dbReference type="Pfam" id="PF07995">
    <property type="entry name" value="GSDH"/>
    <property type="match status" value="1"/>
</dbReference>
<protein>
    <submittedName>
        <fullName evidence="4">Glucose/arabinose dehydrogenase</fullName>
    </submittedName>
</protein>
<accession>A0A562UQU1</accession>
<keyword evidence="5" id="KW-1185">Reference proteome</keyword>
<feature type="signal peptide" evidence="2">
    <location>
        <begin position="1"/>
        <end position="23"/>
    </location>
</feature>
<dbReference type="PANTHER" id="PTHR19328:SF13">
    <property type="entry name" value="HIPL1 PROTEIN"/>
    <property type="match status" value="1"/>
</dbReference>
<name>A0A562UQU1_9ACTN</name>
<dbReference type="InterPro" id="IPR011042">
    <property type="entry name" value="6-blade_b-propeller_TolB-like"/>
</dbReference>
<feature type="domain" description="Glucose/Sorbosone dehydrogenase" evidence="3">
    <location>
        <begin position="61"/>
        <end position="356"/>
    </location>
</feature>
<proteinExistence type="predicted"/>
<dbReference type="SUPFAM" id="SSF50952">
    <property type="entry name" value="Soluble quinoprotein glucose dehydrogenase"/>
    <property type="match status" value="1"/>
</dbReference>
<dbReference type="EMBL" id="VLLL01000009">
    <property type="protein sequence ID" value="TWJ07995.1"/>
    <property type="molecule type" value="Genomic_DNA"/>
</dbReference>
<dbReference type="AlphaFoldDB" id="A0A562UQU1"/>
<dbReference type="Gene3D" id="2.120.10.30">
    <property type="entry name" value="TolB, C-terminal domain"/>
    <property type="match status" value="1"/>
</dbReference>
<dbReference type="PROSITE" id="PS51257">
    <property type="entry name" value="PROKAR_LIPOPROTEIN"/>
    <property type="match status" value="1"/>
</dbReference>
<dbReference type="RefSeq" id="WP_211354725.1">
    <property type="nucleotide sequence ID" value="NZ_BAABIJ010000005.1"/>
</dbReference>
<feature type="chain" id="PRO_5038776873" evidence="2">
    <location>
        <begin position="24"/>
        <end position="380"/>
    </location>
</feature>
<evidence type="ECO:0000259" key="3">
    <source>
        <dbReference type="Pfam" id="PF07995"/>
    </source>
</evidence>
<reference evidence="4 5" key="1">
    <citation type="journal article" date="2013" name="Stand. Genomic Sci.">
        <title>Genomic Encyclopedia of Type Strains, Phase I: The one thousand microbial genomes (KMG-I) project.</title>
        <authorList>
            <person name="Kyrpides N.C."/>
            <person name="Woyke T."/>
            <person name="Eisen J.A."/>
            <person name="Garrity G."/>
            <person name="Lilburn T.G."/>
            <person name="Beck B.J."/>
            <person name="Whitman W.B."/>
            <person name="Hugenholtz P."/>
            <person name="Klenk H.P."/>
        </authorList>
    </citation>
    <scope>NUCLEOTIDE SEQUENCE [LARGE SCALE GENOMIC DNA]</scope>
    <source>
        <strain evidence="4 5">DSM 45044</strain>
    </source>
</reference>